<proteinExistence type="predicted"/>
<dbReference type="Pfam" id="PF04366">
    <property type="entry name" value="Ysc84"/>
    <property type="match status" value="1"/>
</dbReference>
<name>A0AAD5DXG5_9CHLO</name>
<organism evidence="2 3">
    <name type="scientific">Chlorella ohadii</name>
    <dbReference type="NCBI Taxonomy" id="2649997"/>
    <lineage>
        <taxon>Eukaryota</taxon>
        <taxon>Viridiplantae</taxon>
        <taxon>Chlorophyta</taxon>
        <taxon>core chlorophytes</taxon>
        <taxon>Trebouxiophyceae</taxon>
        <taxon>Chlorellales</taxon>
        <taxon>Chlorellaceae</taxon>
        <taxon>Chlorella clade</taxon>
        <taxon>Chlorella</taxon>
    </lineage>
</organism>
<comment type="caution">
    <text evidence="2">The sequence shown here is derived from an EMBL/GenBank/DDBJ whole genome shotgun (WGS) entry which is preliminary data.</text>
</comment>
<feature type="domain" description="Ysc84 actin-binding" evidence="1">
    <location>
        <begin position="161"/>
        <end position="228"/>
    </location>
</feature>
<dbReference type="InterPro" id="IPR007461">
    <property type="entry name" value="Ysc84_actin-binding"/>
</dbReference>
<dbReference type="GO" id="GO:0035091">
    <property type="term" value="F:phosphatidylinositol binding"/>
    <property type="evidence" value="ECO:0007669"/>
    <property type="project" value="TreeGrafter"/>
</dbReference>
<gene>
    <name evidence="2" type="ORF">COHA_000726</name>
</gene>
<dbReference type="InterPro" id="IPR051702">
    <property type="entry name" value="SH3_domain_YSC84-like"/>
</dbReference>
<dbReference type="Proteomes" id="UP001205105">
    <property type="component" value="Unassembled WGS sequence"/>
</dbReference>
<evidence type="ECO:0000313" key="2">
    <source>
        <dbReference type="EMBL" id="KAI7845815.1"/>
    </source>
</evidence>
<sequence>MTGQEKEAAGGGNHRTMEQRYLMEQTATKALKWLKSILDLEHHSNEELARSLTDSPLKPFWVAQAQAILFYRFSKTAALAGCARGDGFLVTRLPTSHPTLIKFSAPMFLRISFNSLGLSMGRTSTRAFVACMGKQFQEELLANGRRSLRGLDAAERSDFLTMNCAGGGSDMVGVSSIKGGCFDISFAGGSISVDAARNTAAYGGATPAQILGGSVDPPPEMQPLYTELSLIVHQAQADRPSANPSRVSASLERFSTGADPDQALVLNDGSLWKDEAKRTALARHSI</sequence>
<dbReference type="PANTHER" id="PTHR15629:SF2">
    <property type="entry name" value="SH3 DOMAIN-CONTAINING YSC84-LIKE PROTEIN 1"/>
    <property type="match status" value="1"/>
</dbReference>
<dbReference type="AlphaFoldDB" id="A0AAD5DXG5"/>
<evidence type="ECO:0000259" key="1">
    <source>
        <dbReference type="Pfam" id="PF04366"/>
    </source>
</evidence>
<dbReference type="PANTHER" id="PTHR15629">
    <property type="entry name" value="SH3YL1 PROTEIN"/>
    <property type="match status" value="1"/>
</dbReference>
<protein>
    <recommendedName>
        <fullName evidence="1">Ysc84 actin-binding domain-containing protein</fullName>
    </recommendedName>
</protein>
<keyword evidence="3" id="KW-1185">Reference proteome</keyword>
<evidence type="ECO:0000313" key="3">
    <source>
        <dbReference type="Proteomes" id="UP001205105"/>
    </source>
</evidence>
<accession>A0AAD5DXG5</accession>
<reference evidence="2" key="1">
    <citation type="submission" date="2020-11" db="EMBL/GenBank/DDBJ databases">
        <title>Chlorella ohadii genome sequencing and assembly.</title>
        <authorList>
            <person name="Murik O."/>
            <person name="Treves H."/>
            <person name="Kedem I."/>
            <person name="Shotland Y."/>
            <person name="Kaplan A."/>
        </authorList>
    </citation>
    <scope>NUCLEOTIDE SEQUENCE</scope>
    <source>
        <strain evidence="2">1</strain>
    </source>
</reference>
<dbReference type="EMBL" id="JADXDR010000013">
    <property type="protein sequence ID" value="KAI7845815.1"/>
    <property type="molecule type" value="Genomic_DNA"/>
</dbReference>